<dbReference type="SUPFAM" id="SSF50978">
    <property type="entry name" value="WD40 repeat-like"/>
    <property type="match status" value="1"/>
</dbReference>
<feature type="domain" description="IFT121/TULP4 N-terminal" evidence="13">
    <location>
        <begin position="1"/>
        <end position="336"/>
    </location>
</feature>
<evidence type="ECO:0000256" key="7">
    <source>
        <dbReference type="ARBA" id="ARBA00023212"/>
    </source>
</evidence>
<sequence>MFIYLSKKIAIPNNVKLRCISWNTDQGWIACGGETGLLKVLRLEGTTSKDVKGKKEGGPPGGNLSLNQTLEGHNGSVMCVCWNNAFQKLTTSDEFGLIIVWMLHKGMWFEEMINNRNKSVVKDMKWTANGEKICIIYEDGAVIVGSVDGNRLWGKELGMELALVEWSPDGRLLLFATPQGDCHVYDGNGNGVAKVPLYCNEGYAGASKIIGVEWYDGVEGYAEPNCPVLAICLDNGRMQLMRYESDDNAVCIDTGIKPVKVKWNMNGTILAVAGFQMSSAVADGRELWMVQFYNHNGEHLRTLRVPGGGISGISWEGNGLRLALAVDSYVYFANVRPDYKWGYFCNTLVYAFNRPDRSEHCVMFWDTKNNDKYPKYVRKLVAIQAFGDFCVLATKGENQGEHILILCNAIGSPVDSKYIEVEPKYLAITNYHVIAANDEVVYVWQFRTSFSKVLSTDINAVKRKDVREKMFSVDDANPALSDRSPESFRNLTTQTTDPIACVTACDSVLMIGRASGVVNRYSLPHLTLDAQHVLRCRPQMLSLNCNLTKMSIIDINGVLTFFDLTAKATGGGSNTVGEHLSFERKDAWDMRWADDNPELFAMMEKTRMYIFRGLDPEEPVSSSAYLCSFHDLEITAAFLDDIMQQPDQPDLEFMVMYETRSLRDTRELLKSASVDDAYAFVDSNSHPRLWRNLAEHALEALDFTTADKAFVRCADYQGIQFVKHLGKLDDKAKQRAEVAVYFKRFDEAEQLYMRMDRPDLAIDMRMRLGDWFKVERLIRESSGDDDQLLQAHNKIGQYYSDRHKWGKAAQYYAQAKNSGMLVECFYALEDFVALGRLMDALPDGSPLLSNIGEKFQSVGLCNEGVTAFLKAGDTKRAIDCCVLLNQWDQAVQLAQAHNFPQIEQLLAKYANHLLEKDKVMDAIELYRKANHSMEAARLLQDLAKKCAAQKVHPLRVKKLYVLAALEIEKFKKRTLEMAGPDKTAATLLGTGAGGPGAGGTATMAATAAQTLAGLMTLESAVSGEAGVDSAWRGAEAYHFWLLAHRQLYGGNVDLAMRTALHLREYEDLLDPLEIYSFLALAAFYNQFFGQCSKAFIKLESMPSIPGDKREAFADLAMSIFLKHPPADSRVLKETQTRDKKGGIGGGVGGGSSSLDAYLEDLGGRREEVCVASGRILRDGNVLRCRTCKHQSITHELRGSTTCPLCHSPLPASAAAAAGGSSGSGVGGPGGRSMSSKAAQMSHHLYAGY</sequence>
<keyword evidence="5" id="KW-0970">Cilium biogenesis/degradation</keyword>
<dbReference type="InterPro" id="IPR057979">
    <property type="entry name" value="TPR_IFT121"/>
</dbReference>
<evidence type="ECO:0000256" key="1">
    <source>
        <dbReference type="ARBA" id="ARBA00004120"/>
    </source>
</evidence>
<dbReference type="SMART" id="SM00320">
    <property type="entry name" value="WD40"/>
    <property type="match status" value="4"/>
</dbReference>
<keyword evidence="16" id="KW-1185">Reference proteome</keyword>
<dbReference type="Pfam" id="PF24797">
    <property type="entry name" value="Beta-prop_WDR35_TULP_N"/>
    <property type="match status" value="1"/>
</dbReference>
<dbReference type="GO" id="GO:0035721">
    <property type="term" value="P:intraciliary retrograde transport"/>
    <property type="evidence" value="ECO:0007669"/>
    <property type="project" value="TreeGrafter"/>
</dbReference>
<gene>
    <name evidence="15" type="primary">PLEST011257</name>
    <name evidence="15" type="ORF">PLESTB_001281800</name>
</gene>
<dbReference type="InterPro" id="IPR011990">
    <property type="entry name" value="TPR-like_helical_dom_sf"/>
</dbReference>
<dbReference type="GO" id="GO:0030991">
    <property type="term" value="C:intraciliary transport particle A"/>
    <property type="evidence" value="ECO:0007669"/>
    <property type="project" value="TreeGrafter"/>
</dbReference>
<dbReference type="GO" id="GO:1905515">
    <property type="term" value="P:non-motile cilium assembly"/>
    <property type="evidence" value="ECO:0007669"/>
    <property type="project" value="TreeGrafter"/>
</dbReference>
<dbReference type="PIRSF" id="PIRSF037536">
    <property type="entry name" value="WD_repeat_p35"/>
    <property type="match status" value="1"/>
</dbReference>
<dbReference type="PANTHER" id="PTHR12764">
    <property type="entry name" value="WD REPEAT DOMAIN-RELATED"/>
    <property type="match status" value="1"/>
</dbReference>
<feature type="domain" description="IFT121-like TPR repeats" evidence="14">
    <location>
        <begin position="1028"/>
        <end position="1127"/>
    </location>
</feature>
<evidence type="ECO:0000256" key="5">
    <source>
        <dbReference type="ARBA" id="ARBA00022794"/>
    </source>
</evidence>
<dbReference type="Proteomes" id="UP001165080">
    <property type="component" value="Unassembled WGS sequence"/>
</dbReference>
<dbReference type="Pfam" id="PF25768">
    <property type="entry name" value="TPR_IFT121"/>
    <property type="match status" value="1"/>
</dbReference>
<dbReference type="InterPro" id="IPR017233">
    <property type="entry name" value="WDR35"/>
</dbReference>
<dbReference type="InterPro" id="IPR036322">
    <property type="entry name" value="WD40_repeat_dom_sf"/>
</dbReference>
<dbReference type="InterPro" id="IPR057361">
    <property type="entry name" value="TPR_WDR35"/>
</dbReference>
<feature type="domain" description="IFT80/172/WDR35 TPR" evidence="11">
    <location>
        <begin position="689"/>
        <end position="792"/>
    </location>
</feature>
<dbReference type="GO" id="GO:0097730">
    <property type="term" value="C:non-motile cilium"/>
    <property type="evidence" value="ECO:0007669"/>
    <property type="project" value="TreeGrafter"/>
</dbReference>
<dbReference type="SUPFAM" id="SSF48452">
    <property type="entry name" value="TPR-like"/>
    <property type="match status" value="1"/>
</dbReference>
<feature type="compositionally biased region" description="Gly residues" evidence="9">
    <location>
        <begin position="1219"/>
        <end position="1230"/>
    </location>
</feature>
<dbReference type="InterPro" id="IPR039857">
    <property type="entry name" value="Ift122/121"/>
</dbReference>
<organism evidence="15 16">
    <name type="scientific">Pleodorina starrii</name>
    <dbReference type="NCBI Taxonomy" id="330485"/>
    <lineage>
        <taxon>Eukaryota</taxon>
        <taxon>Viridiplantae</taxon>
        <taxon>Chlorophyta</taxon>
        <taxon>core chlorophytes</taxon>
        <taxon>Chlorophyceae</taxon>
        <taxon>CS clade</taxon>
        <taxon>Chlamydomonadales</taxon>
        <taxon>Volvocaceae</taxon>
        <taxon>Pleodorina</taxon>
    </lineage>
</organism>
<proteinExistence type="predicted"/>
<dbReference type="Pfam" id="PF23390">
    <property type="entry name" value="Beta-prop_WDR35_2nd"/>
    <property type="match status" value="1"/>
</dbReference>
<evidence type="ECO:0000259" key="13">
    <source>
        <dbReference type="Pfam" id="PF24797"/>
    </source>
</evidence>
<accession>A0A9W6BTM7</accession>
<evidence type="ECO:0000256" key="4">
    <source>
        <dbReference type="ARBA" id="ARBA00022737"/>
    </source>
</evidence>
<dbReference type="GO" id="GO:0061512">
    <property type="term" value="P:protein localization to cilium"/>
    <property type="evidence" value="ECO:0007669"/>
    <property type="project" value="TreeGrafter"/>
</dbReference>
<name>A0A9W6BTM7_9CHLO</name>
<comment type="caution">
    <text evidence="15">The sequence shown here is derived from an EMBL/GenBank/DDBJ whole genome shotgun (WGS) entry which is preliminary data.</text>
</comment>
<dbReference type="InterPro" id="IPR056170">
    <property type="entry name" value="Znf_IFT121-like"/>
</dbReference>
<dbReference type="InterPro" id="IPR015943">
    <property type="entry name" value="WD40/YVTN_repeat-like_dom_sf"/>
</dbReference>
<evidence type="ECO:0000259" key="14">
    <source>
        <dbReference type="Pfam" id="PF25768"/>
    </source>
</evidence>
<evidence type="ECO:0000313" key="15">
    <source>
        <dbReference type="EMBL" id="GLC57858.1"/>
    </source>
</evidence>
<evidence type="ECO:0000256" key="2">
    <source>
        <dbReference type="ARBA" id="ARBA00022490"/>
    </source>
</evidence>
<feature type="region of interest" description="Disordered" evidence="9">
    <location>
        <begin position="1216"/>
        <end position="1238"/>
    </location>
</feature>
<evidence type="ECO:0000259" key="10">
    <source>
        <dbReference type="Pfam" id="PF23145"/>
    </source>
</evidence>
<dbReference type="Pfam" id="PF23387">
    <property type="entry name" value="TPR_IFT80_172"/>
    <property type="match status" value="1"/>
</dbReference>
<dbReference type="PANTHER" id="PTHR12764:SF5">
    <property type="entry name" value="LD29485P"/>
    <property type="match status" value="1"/>
</dbReference>
<keyword evidence="8" id="KW-0966">Cell projection</keyword>
<evidence type="ECO:0000313" key="16">
    <source>
        <dbReference type="Proteomes" id="UP001165080"/>
    </source>
</evidence>
<keyword evidence="6" id="KW-0969">Cilium</keyword>
<feature type="domain" description="IFT121-like zinc finger" evidence="10">
    <location>
        <begin position="1168"/>
        <end position="1209"/>
    </location>
</feature>
<dbReference type="AlphaFoldDB" id="A0A9W6BTM7"/>
<protein>
    <submittedName>
        <fullName evidence="15">Uncharacterized protein</fullName>
    </submittedName>
</protein>
<dbReference type="Pfam" id="PF25170">
    <property type="entry name" value="TPR_WDR35"/>
    <property type="match status" value="1"/>
</dbReference>
<comment type="subcellular location">
    <subcellularLocation>
        <location evidence="1">Cytoplasm</location>
        <location evidence="1">Cytoskeleton</location>
        <location evidence="1">Cilium basal body</location>
    </subcellularLocation>
</comment>
<keyword evidence="2" id="KW-0963">Cytoplasm</keyword>
<keyword evidence="3" id="KW-0853">WD repeat</keyword>
<reference evidence="15 16" key="1">
    <citation type="journal article" date="2023" name="Commun. Biol.">
        <title>Reorganization of the ancestral sex-determining regions during the evolution of trioecy in Pleodorina starrii.</title>
        <authorList>
            <person name="Takahashi K."/>
            <person name="Suzuki S."/>
            <person name="Kawai-Toyooka H."/>
            <person name="Yamamoto K."/>
            <person name="Hamaji T."/>
            <person name="Ootsuki R."/>
            <person name="Yamaguchi H."/>
            <person name="Kawachi M."/>
            <person name="Higashiyama T."/>
            <person name="Nozaki H."/>
        </authorList>
    </citation>
    <scope>NUCLEOTIDE SEQUENCE [LARGE SCALE GENOMIC DNA]</scope>
    <source>
        <strain evidence="15 16">NIES-4479</strain>
    </source>
</reference>
<dbReference type="InterPro" id="IPR056159">
    <property type="entry name" value="Beta-prop_IFT121_TULP_N"/>
</dbReference>
<evidence type="ECO:0000259" key="12">
    <source>
        <dbReference type="Pfam" id="PF23390"/>
    </source>
</evidence>
<dbReference type="Gene3D" id="1.25.40.470">
    <property type="match status" value="1"/>
</dbReference>
<dbReference type="InterPro" id="IPR056157">
    <property type="entry name" value="TPR_IFT80_172_dom"/>
</dbReference>
<dbReference type="EMBL" id="BRXU01000020">
    <property type="protein sequence ID" value="GLC57858.1"/>
    <property type="molecule type" value="Genomic_DNA"/>
</dbReference>
<feature type="domain" description="IFT121 second beta-propeller" evidence="12">
    <location>
        <begin position="341"/>
        <end position="658"/>
    </location>
</feature>
<dbReference type="InterPro" id="IPR001680">
    <property type="entry name" value="WD40_rpt"/>
</dbReference>
<evidence type="ECO:0000256" key="9">
    <source>
        <dbReference type="SAM" id="MobiDB-lite"/>
    </source>
</evidence>
<keyword evidence="7" id="KW-0206">Cytoskeleton</keyword>
<dbReference type="Gene3D" id="2.130.10.10">
    <property type="entry name" value="YVTN repeat-like/Quinoprotein amine dehydrogenase"/>
    <property type="match status" value="2"/>
</dbReference>
<evidence type="ECO:0000256" key="3">
    <source>
        <dbReference type="ARBA" id="ARBA00022574"/>
    </source>
</evidence>
<evidence type="ECO:0000256" key="8">
    <source>
        <dbReference type="ARBA" id="ARBA00023273"/>
    </source>
</evidence>
<dbReference type="InterPro" id="IPR056158">
    <property type="entry name" value="Beta-prop_IFT121_2nd"/>
</dbReference>
<dbReference type="Pfam" id="PF23145">
    <property type="entry name" value="Zf_2nd_IFT121"/>
    <property type="match status" value="1"/>
</dbReference>
<evidence type="ECO:0000256" key="6">
    <source>
        <dbReference type="ARBA" id="ARBA00023069"/>
    </source>
</evidence>
<dbReference type="FunFam" id="1.25.40.470:FF:000004">
    <property type="entry name" value="WD repeat-containing protein 35"/>
    <property type="match status" value="1"/>
</dbReference>
<dbReference type="SUPFAM" id="SSF82171">
    <property type="entry name" value="DPP6 N-terminal domain-like"/>
    <property type="match status" value="1"/>
</dbReference>
<keyword evidence="4" id="KW-0677">Repeat</keyword>
<evidence type="ECO:0000259" key="11">
    <source>
        <dbReference type="Pfam" id="PF23387"/>
    </source>
</evidence>